<dbReference type="AlphaFoldDB" id="A0A0N5BKW4"/>
<keyword evidence="2" id="KW-1185">Reference proteome</keyword>
<evidence type="ECO:0000313" key="2">
    <source>
        <dbReference type="Proteomes" id="UP000046392"/>
    </source>
</evidence>
<accession>A0A0N5BKW4</accession>
<dbReference type="WBParaSite" id="SPAL_0000656700.1">
    <property type="protein sequence ID" value="SPAL_0000656700.1"/>
    <property type="gene ID" value="SPAL_0000656700"/>
</dbReference>
<sequence>MPLKDVVVEWKVCDLQSKGREKEENIGNKVKGDSGTMGFSSFEITKESGTSPVINDEEIRKVTVKKEAESNINGKEEEDLGRTTDALFDEDDEDVLPTMEEVEQFLGEQVQDQEINQFVNNIDDNDSDVIKDDEAFFRMVDNLLAKKKKFNFLPMLRLMYAGVPPHLYKDKDFN</sequence>
<proteinExistence type="predicted"/>
<feature type="compositionally biased region" description="Basic and acidic residues" evidence="1">
    <location>
        <begin position="21"/>
        <end position="32"/>
    </location>
</feature>
<dbReference type="Proteomes" id="UP000046392">
    <property type="component" value="Unplaced"/>
</dbReference>
<organism evidence="2 3">
    <name type="scientific">Strongyloides papillosus</name>
    <name type="common">Intestinal threadworm</name>
    <dbReference type="NCBI Taxonomy" id="174720"/>
    <lineage>
        <taxon>Eukaryota</taxon>
        <taxon>Metazoa</taxon>
        <taxon>Ecdysozoa</taxon>
        <taxon>Nematoda</taxon>
        <taxon>Chromadorea</taxon>
        <taxon>Rhabditida</taxon>
        <taxon>Tylenchina</taxon>
        <taxon>Panagrolaimomorpha</taxon>
        <taxon>Strongyloidoidea</taxon>
        <taxon>Strongyloididae</taxon>
        <taxon>Strongyloides</taxon>
    </lineage>
</organism>
<reference evidence="3" key="1">
    <citation type="submission" date="2017-02" db="UniProtKB">
        <authorList>
            <consortium name="WormBaseParasite"/>
        </authorList>
    </citation>
    <scope>IDENTIFICATION</scope>
</reference>
<evidence type="ECO:0000313" key="3">
    <source>
        <dbReference type="WBParaSite" id="SPAL_0000656700.1"/>
    </source>
</evidence>
<name>A0A0N5BKW4_STREA</name>
<evidence type="ECO:0000256" key="1">
    <source>
        <dbReference type="SAM" id="MobiDB-lite"/>
    </source>
</evidence>
<feature type="region of interest" description="Disordered" evidence="1">
    <location>
        <begin position="21"/>
        <end position="41"/>
    </location>
</feature>
<protein>
    <submittedName>
        <fullName evidence="3">EF-hand domain-containing protein</fullName>
    </submittedName>
</protein>